<proteinExistence type="predicted"/>
<dbReference type="Gene3D" id="3.40.50.2000">
    <property type="entry name" value="Glycogen Phosphorylase B"/>
    <property type="match status" value="1"/>
</dbReference>
<evidence type="ECO:0000259" key="2">
    <source>
        <dbReference type="Pfam" id="PF00534"/>
    </source>
</evidence>
<dbReference type="GO" id="GO:0009103">
    <property type="term" value="P:lipopolysaccharide biosynthetic process"/>
    <property type="evidence" value="ECO:0007669"/>
    <property type="project" value="TreeGrafter"/>
</dbReference>
<dbReference type="CDD" id="cd03801">
    <property type="entry name" value="GT4_PimA-like"/>
    <property type="match status" value="1"/>
</dbReference>
<sequence length="398" mass="44755">MIATFVIPFYGENIGGGAETHCRRLVENLSFRGIETEVLTTTLRDLGTHWNSHYHNPGIYSINGVTVRRFSPRLVDTDVFVPINEKLMARQKISFEEEVFFTENAINSDELFAFIGDNQKDRIYFFMPYCFGTSWNGTRVAPWKSFLIPCLHDEGYADMIQTRRMFDRASGVLFNSAAEMSLAMEKYDGLKMTEVMLMGEGVDEVGTAYPEKFRKTYGLGDKPFIVYVGRRDVTKNTPFLVECFAKYKKNNPSSQLKLILMGSGSVQVPASVMEDTLDLGFVTEQVKRDAISASTALCQPSVMESFSIVIMESWRLGRPVLVHSACGPTSDHARASGGGFIFGDFAEFEDAVNRLLADSSTASEMGKRGQEYVEQNYSWGVICRRFKKLIESCGELVF</sequence>
<dbReference type="PANTHER" id="PTHR46401">
    <property type="entry name" value="GLYCOSYLTRANSFERASE WBBK-RELATED"/>
    <property type="match status" value="1"/>
</dbReference>
<keyword evidence="1" id="KW-0808">Transferase</keyword>
<reference evidence="3" key="1">
    <citation type="submission" date="2018-06" db="EMBL/GenBank/DDBJ databases">
        <authorList>
            <person name="Zhirakovskaya E."/>
        </authorList>
    </citation>
    <scope>NUCLEOTIDE SEQUENCE</scope>
</reference>
<dbReference type="EMBL" id="UOGC01000050">
    <property type="protein sequence ID" value="VAX17338.1"/>
    <property type="molecule type" value="Genomic_DNA"/>
</dbReference>
<organism evidence="3">
    <name type="scientific">hydrothermal vent metagenome</name>
    <dbReference type="NCBI Taxonomy" id="652676"/>
    <lineage>
        <taxon>unclassified sequences</taxon>
        <taxon>metagenomes</taxon>
        <taxon>ecological metagenomes</taxon>
    </lineage>
</organism>
<gene>
    <name evidence="3" type="ORF">MNBD_NITROSPINAE01-1017</name>
</gene>
<dbReference type="PANTHER" id="PTHR46401:SF2">
    <property type="entry name" value="GLYCOSYLTRANSFERASE WBBK-RELATED"/>
    <property type="match status" value="1"/>
</dbReference>
<dbReference type="GO" id="GO:0016757">
    <property type="term" value="F:glycosyltransferase activity"/>
    <property type="evidence" value="ECO:0007669"/>
    <property type="project" value="InterPro"/>
</dbReference>
<accession>A0A3B1C0P6</accession>
<dbReference type="Pfam" id="PF00534">
    <property type="entry name" value="Glycos_transf_1"/>
    <property type="match status" value="1"/>
</dbReference>
<evidence type="ECO:0000256" key="1">
    <source>
        <dbReference type="ARBA" id="ARBA00022679"/>
    </source>
</evidence>
<dbReference type="SUPFAM" id="SSF53756">
    <property type="entry name" value="UDP-Glycosyltransferase/glycogen phosphorylase"/>
    <property type="match status" value="1"/>
</dbReference>
<dbReference type="AlphaFoldDB" id="A0A3B1C0P6"/>
<dbReference type="InterPro" id="IPR001296">
    <property type="entry name" value="Glyco_trans_1"/>
</dbReference>
<protein>
    <recommendedName>
        <fullName evidence="2">Glycosyl transferase family 1 domain-containing protein</fullName>
    </recommendedName>
</protein>
<name>A0A3B1C0P6_9ZZZZ</name>
<evidence type="ECO:0000313" key="3">
    <source>
        <dbReference type="EMBL" id="VAX17338.1"/>
    </source>
</evidence>
<feature type="domain" description="Glycosyl transferase family 1" evidence="2">
    <location>
        <begin position="212"/>
        <end position="371"/>
    </location>
</feature>